<protein>
    <submittedName>
        <fullName evidence="3">MarR family transcriptional regulator</fullName>
    </submittedName>
</protein>
<organism evidence="3 4">
    <name type="scientific">Metasolibacillus meyeri</name>
    <dbReference type="NCBI Taxonomy" id="1071052"/>
    <lineage>
        <taxon>Bacteria</taxon>
        <taxon>Bacillati</taxon>
        <taxon>Bacillota</taxon>
        <taxon>Bacilli</taxon>
        <taxon>Bacillales</taxon>
        <taxon>Caryophanaceae</taxon>
        <taxon>Metasolibacillus</taxon>
    </lineage>
</organism>
<comment type="caution">
    <text evidence="3">The sequence shown here is derived from an EMBL/GenBank/DDBJ whole genome shotgun (WGS) entry which is preliminary data.</text>
</comment>
<evidence type="ECO:0000313" key="3">
    <source>
        <dbReference type="EMBL" id="MEC1178664.1"/>
    </source>
</evidence>
<dbReference type="PROSITE" id="PS50995">
    <property type="entry name" value="HTH_MARR_2"/>
    <property type="match status" value="1"/>
</dbReference>
<dbReference type="PANTHER" id="PTHR33164">
    <property type="entry name" value="TRANSCRIPTIONAL REGULATOR, MARR FAMILY"/>
    <property type="match status" value="1"/>
</dbReference>
<dbReference type="GO" id="GO:0003677">
    <property type="term" value="F:DNA binding"/>
    <property type="evidence" value="ECO:0007669"/>
    <property type="project" value="UniProtKB-KW"/>
</dbReference>
<keyword evidence="1" id="KW-0238">DNA-binding</keyword>
<name>A0AAW9NSH0_9BACL</name>
<dbReference type="Gene3D" id="1.10.10.10">
    <property type="entry name" value="Winged helix-like DNA-binding domain superfamily/Winged helix DNA-binding domain"/>
    <property type="match status" value="1"/>
</dbReference>
<dbReference type="GO" id="GO:0006950">
    <property type="term" value="P:response to stress"/>
    <property type="evidence" value="ECO:0007669"/>
    <property type="project" value="TreeGrafter"/>
</dbReference>
<feature type="domain" description="HTH marR-type" evidence="2">
    <location>
        <begin position="5"/>
        <end position="140"/>
    </location>
</feature>
<dbReference type="Pfam" id="PF01047">
    <property type="entry name" value="MarR"/>
    <property type="match status" value="1"/>
</dbReference>
<evidence type="ECO:0000259" key="2">
    <source>
        <dbReference type="PROSITE" id="PS50995"/>
    </source>
</evidence>
<dbReference type="InterPro" id="IPR036388">
    <property type="entry name" value="WH-like_DNA-bd_sf"/>
</dbReference>
<evidence type="ECO:0000256" key="1">
    <source>
        <dbReference type="ARBA" id="ARBA00023125"/>
    </source>
</evidence>
<dbReference type="PANTHER" id="PTHR33164:SF99">
    <property type="entry name" value="MARR FAMILY REGULATORY PROTEIN"/>
    <property type="match status" value="1"/>
</dbReference>
<dbReference type="RefSeq" id="WP_326123145.1">
    <property type="nucleotide sequence ID" value="NZ_JARSFG010000012.1"/>
</dbReference>
<dbReference type="AlphaFoldDB" id="A0AAW9NSH0"/>
<keyword evidence="4" id="KW-1185">Reference proteome</keyword>
<dbReference type="InterPro" id="IPR039422">
    <property type="entry name" value="MarR/SlyA-like"/>
</dbReference>
<reference evidence="3 4" key="1">
    <citation type="submission" date="2023-03" db="EMBL/GenBank/DDBJ databases">
        <title>Bacillus Genome Sequencing.</title>
        <authorList>
            <person name="Dunlap C."/>
        </authorList>
    </citation>
    <scope>NUCLEOTIDE SEQUENCE [LARGE SCALE GENOMIC DNA]</scope>
    <source>
        <strain evidence="3 4">B-59205</strain>
    </source>
</reference>
<dbReference type="InterPro" id="IPR036390">
    <property type="entry name" value="WH_DNA-bd_sf"/>
</dbReference>
<dbReference type="InterPro" id="IPR000835">
    <property type="entry name" value="HTH_MarR-typ"/>
</dbReference>
<dbReference type="Proteomes" id="UP001344888">
    <property type="component" value="Unassembled WGS sequence"/>
</dbReference>
<dbReference type="PRINTS" id="PR00598">
    <property type="entry name" value="HTHMARR"/>
</dbReference>
<sequence length="142" mass="16032">MGDHKHEHLTPLFEAVAALERRIANEWNSLNELGFSKSHILILDFLANEGPKRPSAIAEYLKVTTGGVTVLTTKLLKSGFIEKAQNENDRRASQITITESGRAILNESREQVNTLIHQLFGMLTEEEIESLRQIFIKCANFK</sequence>
<gene>
    <name evidence="3" type="ORF">P9B03_09240</name>
</gene>
<dbReference type="GO" id="GO:0003700">
    <property type="term" value="F:DNA-binding transcription factor activity"/>
    <property type="evidence" value="ECO:0007669"/>
    <property type="project" value="InterPro"/>
</dbReference>
<accession>A0AAW9NSH0</accession>
<dbReference type="EMBL" id="JARSFG010000012">
    <property type="protein sequence ID" value="MEC1178664.1"/>
    <property type="molecule type" value="Genomic_DNA"/>
</dbReference>
<dbReference type="SUPFAM" id="SSF46785">
    <property type="entry name" value="Winged helix' DNA-binding domain"/>
    <property type="match status" value="1"/>
</dbReference>
<dbReference type="SMART" id="SM00347">
    <property type="entry name" value="HTH_MARR"/>
    <property type="match status" value="1"/>
</dbReference>
<proteinExistence type="predicted"/>
<evidence type="ECO:0000313" key="4">
    <source>
        <dbReference type="Proteomes" id="UP001344888"/>
    </source>
</evidence>